<feature type="compositionally biased region" description="Acidic residues" evidence="6">
    <location>
        <begin position="2330"/>
        <end position="2348"/>
    </location>
</feature>
<feature type="region of interest" description="Disordered" evidence="6">
    <location>
        <begin position="111"/>
        <end position="199"/>
    </location>
</feature>
<evidence type="ECO:0000256" key="6">
    <source>
        <dbReference type="SAM" id="MobiDB-lite"/>
    </source>
</evidence>
<feature type="region of interest" description="Disordered" evidence="6">
    <location>
        <begin position="1566"/>
        <end position="1601"/>
    </location>
</feature>
<dbReference type="GO" id="GO:0005525">
    <property type="term" value="F:GTP binding"/>
    <property type="evidence" value="ECO:0007669"/>
    <property type="project" value="UniProtKB-KW"/>
</dbReference>
<feature type="compositionally biased region" description="Low complexity" evidence="6">
    <location>
        <begin position="2007"/>
        <end position="2024"/>
    </location>
</feature>
<feature type="region of interest" description="Disordered" evidence="6">
    <location>
        <begin position="1623"/>
        <end position="1707"/>
    </location>
</feature>
<feature type="compositionally biased region" description="Polar residues" evidence="6">
    <location>
        <begin position="163"/>
        <end position="177"/>
    </location>
</feature>
<gene>
    <name evidence="8" type="ORF">PNOK_0703800</name>
</gene>
<feature type="compositionally biased region" description="Polar residues" evidence="6">
    <location>
        <begin position="2305"/>
        <end position="2315"/>
    </location>
</feature>
<keyword evidence="4" id="KW-0539">Nucleus</keyword>
<feature type="compositionally biased region" description="Low complexity" evidence="6">
    <location>
        <begin position="1743"/>
        <end position="1761"/>
    </location>
</feature>
<feature type="region of interest" description="Disordered" evidence="6">
    <location>
        <begin position="1991"/>
        <end position="2045"/>
    </location>
</feature>
<feature type="compositionally biased region" description="Basic residues" evidence="6">
    <location>
        <begin position="2126"/>
        <end position="2136"/>
    </location>
</feature>
<feature type="domain" description="Zn(2)-C6 fungal-type" evidence="7">
    <location>
        <begin position="2244"/>
        <end position="2274"/>
    </location>
</feature>
<keyword evidence="2" id="KW-0238">DNA-binding</keyword>
<feature type="compositionally biased region" description="Polar residues" evidence="6">
    <location>
        <begin position="1194"/>
        <end position="1211"/>
    </location>
</feature>
<feature type="compositionally biased region" description="Polar residues" evidence="6">
    <location>
        <begin position="2654"/>
        <end position="2679"/>
    </location>
</feature>
<feature type="region of interest" description="Disordered" evidence="6">
    <location>
        <begin position="2104"/>
        <end position="2140"/>
    </location>
</feature>
<keyword evidence="5" id="KW-0342">GTP-binding</keyword>
<dbReference type="Gene3D" id="4.10.240.10">
    <property type="entry name" value="Zn(2)-C6 fungal-type DNA-binding domain"/>
    <property type="match status" value="2"/>
</dbReference>
<dbReference type="Pfam" id="PF00735">
    <property type="entry name" value="Septin"/>
    <property type="match status" value="2"/>
</dbReference>
<feature type="compositionally biased region" description="Basic and acidic residues" evidence="6">
    <location>
        <begin position="606"/>
        <end position="621"/>
    </location>
</feature>
<feature type="compositionally biased region" description="Basic and acidic residues" evidence="6">
    <location>
        <begin position="1121"/>
        <end position="1132"/>
    </location>
</feature>
<keyword evidence="5" id="KW-0547">Nucleotide-binding</keyword>
<feature type="compositionally biased region" description="Basic and acidic residues" evidence="6">
    <location>
        <begin position="227"/>
        <end position="244"/>
    </location>
</feature>
<feature type="domain" description="Zn(2)-C6 fungal-type" evidence="7">
    <location>
        <begin position="2572"/>
        <end position="2602"/>
    </location>
</feature>
<dbReference type="PROSITE" id="PS50048">
    <property type="entry name" value="ZN2_CY6_FUNGAL_2"/>
    <property type="match status" value="2"/>
</dbReference>
<dbReference type="GO" id="GO:0005634">
    <property type="term" value="C:nucleus"/>
    <property type="evidence" value="ECO:0007669"/>
    <property type="project" value="TreeGrafter"/>
</dbReference>
<comment type="similarity">
    <text evidence="5">Belongs to the TRAFAC class TrmE-Era-EngA-EngB-Septin-like GTPase superfamily. Septin GTPase family.</text>
</comment>
<evidence type="ECO:0000256" key="1">
    <source>
        <dbReference type="ARBA" id="ARBA00023015"/>
    </source>
</evidence>
<feature type="compositionally biased region" description="Basic and acidic residues" evidence="6">
    <location>
        <begin position="2455"/>
        <end position="2467"/>
    </location>
</feature>
<feature type="compositionally biased region" description="Low complexity" evidence="6">
    <location>
        <begin position="1359"/>
        <end position="1379"/>
    </location>
</feature>
<feature type="region of interest" description="Disordered" evidence="6">
    <location>
        <begin position="367"/>
        <end position="665"/>
    </location>
</feature>
<dbReference type="GO" id="GO:0000981">
    <property type="term" value="F:DNA-binding transcription factor activity, RNA polymerase II-specific"/>
    <property type="evidence" value="ECO:0007669"/>
    <property type="project" value="InterPro"/>
</dbReference>
<feature type="region of interest" description="Disordered" evidence="6">
    <location>
        <begin position="2275"/>
        <end position="2564"/>
    </location>
</feature>
<evidence type="ECO:0000313" key="8">
    <source>
        <dbReference type="EMBL" id="PAV16974.1"/>
    </source>
</evidence>
<dbReference type="PANTHER" id="PTHR47424">
    <property type="entry name" value="REGULATORY PROTEIN GAL4"/>
    <property type="match status" value="1"/>
</dbReference>
<dbReference type="InterPro" id="IPR001138">
    <property type="entry name" value="Zn2Cys6_DnaBD"/>
</dbReference>
<feature type="compositionally biased region" description="Low complexity" evidence="6">
    <location>
        <begin position="1959"/>
        <end position="1973"/>
    </location>
</feature>
<dbReference type="InParanoid" id="A0A286UBS0"/>
<feature type="region of interest" description="Disordered" evidence="6">
    <location>
        <begin position="1267"/>
        <end position="1329"/>
    </location>
</feature>
<dbReference type="STRING" id="2282107.A0A286UBS0"/>
<feature type="compositionally biased region" description="Polar residues" evidence="6">
    <location>
        <begin position="43"/>
        <end position="52"/>
    </location>
</feature>
<feature type="region of interest" description="Disordered" evidence="6">
    <location>
        <begin position="1431"/>
        <end position="1452"/>
    </location>
</feature>
<dbReference type="SUPFAM" id="SSF57701">
    <property type="entry name" value="Zn2/Cys6 DNA-binding domain"/>
    <property type="match status" value="2"/>
</dbReference>
<dbReference type="OrthoDB" id="10261408at2759"/>
<feature type="compositionally biased region" description="Polar residues" evidence="6">
    <location>
        <begin position="622"/>
        <end position="645"/>
    </location>
</feature>
<evidence type="ECO:0000256" key="3">
    <source>
        <dbReference type="ARBA" id="ARBA00023163"/>
    </source>
</evidence>
<feature type="compositionally biased region" description="Low complexity" evidence="6">
    <location>
        <begin position="146"/>
        <end position="157"/>
    </location>
</feature>
<dbReference type="GO" id="GO:0000435">
    <property type="term" value="P:positive regulation of transcription from RNA polymerase II promoter by galactose"/>
    <property type="evidence" value="ECO:0007669"/>
    <property type="project" value="TreeGrafter"/>
</dbReference>
<dbReference type="InterPro" id="IPR027417">
    <property type="entry name" value="P-loop_NTPase"/>
</dbReference>
<accession>A0A286UBS0</accession>
<feature type="compositionally biased region" description="Low complexity" evidence="6">
    <location>
        <begin position="53"/>
        <end position="63"/>
    </location>
</feature>
<keyword evidence="1" id="KW-0805">Transcription regulation</keyword>
<proteinExistence type="inferred from homology"/>
<feature type="region of interest" description="Disordered" evidence="6">
    <location>
        <begin position="1359"/>
        <end position="1404"/>
    </location>
</feature>
<feature type="compositionally biased region" description="Low complexity" evidence="6">
    <location>
        <begin position="1310"/>
        <end position="1322"/>
    </location>
</feature>
<protein>
    <submittedName>
        <fullName evidence="8">GTP binding protein</fullName>
    </submittedName>
</protein>
<dbReference type="PANTHER" id="PTHR47424:SF3">
    <property type="entry name" value="REGULATORY PROTEIN GAL4"/>
    <property type="match status" value="1"/>
</dbReference>
<dbReference type="Pfam" id="PF00172">
    <property type="entry name" value="Zn_clus"/>
    <property type="match status" value="2"/>
</dbReference>
<organism evidence="8 9">
    <name type="scientific">Pyrrhoderma noxium</name>
    <dbReference type="NCBI Taxonomy" id="2282107"/>
    <lineage>
        <taxon>Eukaryota</taxon>
        <taxon>Fungi</taxon>
        <taxon>Dikarya</taxon>
        <taxon>Basidiomycota</taxon>
        <taxon>Agaricomycotina</taxon>
        <taxon>Agaricomycetes</taxon>
        <taxon>Hymenochaetales</taxon>
        <taxon>Hymenochaetaceae</taxon>
        <taxon>Pyrrhoderma</taxon>
    </lineage>
</organism>
<feature type="compositionally biased region" description="Basic and acidic residues" evidence="6">
    <location>
        <begin position="417"/>
        <end position="435"/>
    </location>
</feature>
<feature type="compositionally biased region" description="Basic and acidic residues" evidence="6">
    <location>
        <begin position="1861"/>
        <end position="1873"/>
    </location>
</feature>
<feature type="compositionally biased region" description="Polar residues" evidence="6">
    <location>
        <begin position="126"/>
        <end position="145"/>
    </location>
</feature>
<feature type="compositionally biased region" description="Low complexity" evidence="6">
    <location>
        <begin position="2616"/>
        <end position="2649"/>
    </location>
</feature>
<feature type="compositionally biased region" description="Polar residues" evidence="6">
    <location>
        <begin position="2692"/>
        <end position="2705"/>
    </location>
</feature>
<feature type="compositionally biased region" description="Basic and acidic residues" evidence="6">
    <location>
        <begin position="449"/>
        <end position="487"/>
    </location>
</feature>
<keyword evidence="9" id="KW-1185">Reference proteome</keyword>
<feature type="region of interest" description="Disordered" evidence="6">
    <location>
        <begin position="1465"/>
        <end position="1496"/>
    </location>
</feature>
<evidence type="ECO:0000313" key="9">
    <source>
        <dbReference type="Proteomes" id="UP000217199"/>
    </source>
</evidence>
<feature type="region of interest" description="Disordered" evidence="6">
    <location>
        <begin position="2160"/>
        <end position="2193"/>
    </location>
</feature>
<feature type="compositionally biased region" description="Pro residues" evidence="6">
    <location>
        <begin position="24"/>
        <end position="36"/>
    </location>
</feature>
<feature type="region of interest" description="Disordered" evidence="6">
    <location>
        <begin position="23"/>
        <end position="63"/>
    </location>
</feature>
<name>A0A286UBS0_9AGAM</name>
<feature type="compositionally biased region" description="Low complexity" evidence="6">
    <location>
        <begin position="596"/>
        <end position="605"/>
    </location>
</feature>
<feature type="compositionally biased region" description="Basic and acidic residues" evidence="6">
    <location>
        <begin position="1933"/>
        <end position="1942"/>
    </location>
</feature>
<feature type="region of interest" description="Disordered" evidence="6">
    <location>
        <begin position="215"/>
        <end position="244"/>
    </location>
</feature>
<reference evidence="8 9" key="1">
    <citation type="journal article" date="2017" name="Mol. Ecol.">
        <title>Comparative and population genomic landscape of Phellinus noxius: A hypervariable fungus causing root rot in trees.</title>
        <authorList>
            <person name="Chung C.L."/>
            <person name="Lee T.J."/>
            <person name="Akiba M."/>
            <person name="Lee H.H."/>
            <person name="Kuo T.H."/>
            <person name="Liu D."/>
            <person name="Ke H.M."/>
            <person name="Yokoi T."/>
            <person name="Roa M.B."/>
            <person name="Lu M.J."/>
            <person name="Chang Y.Y."/>
            <person name="Ann P.J."/>
            <person name="Tsai J.N."/>
            <person name="Chen C.Y."/>
            <person name="Tzean S.S."/>
            <person name="Ota Y."/>
            <person name="Hattori T."/>
            <person name="Sahashi N."/>
            <person name="Liou R.F."/>
            <person name="Kikuchi T."/>
            <person name="Tsai I.J."/>
        </authorList>
    </citation>
    <scope>NUCLEOTIDE SEQUENCE [LARGE SCALE GENOMIC DNA]</scope>
    <source>
        <strain evidence="8 9">FFPRI411160</strain>
    </source>
</reference>
<feature type="region of interest" description="Disordered" evidence="6">
    <location>
        <begin position="1743"/>
        <end position="1771"/>
    </location>
</feature>
<evidence type="ECO:0000256" key="4">
    <source>
        <dbReference type="ARBA" id="ARBA00023242"/>
    </source>
</evidence>
<keyword evidence="3" id="KW-0804">Transcription</keyword>
<feature type="region of interest" description="Disordered" evidence="6">
    <location>
        <begin position="1090"/>
        <end position="1252"/>
    </location>
</feature>
<feature type="compositionally biased region" description="Polar residues" evidence="6">
    <location>
        <begin position="1996"/>
        <end position="2006"/>
    </location>
</feature>
<dbReference type="GO" id="GO:0008270">
    <property type="term" value="F:zinc ion binding"/>
    <property type="evidence" value="ECO:0007669"/>
    <property type="project" value="InterPro"/>
</dbReference>
<feature type="region of interest" description="Disordered" evidence="6">
    <location>
        <begin position="1888"/>
        <end position="1978"/>
    </location>
</feature>
<dbReference type="InterPro" id="IPR030379">
    <property type="entry name" value="G_SEPTIN_dom"/>
</dbReference>
<feature type="compositionally biased region" description="Basic and acidic residues" evidence="6">
    <location>
        <begin position="1293"/>
        <end position="1309"/>
    </location>
</feature>
<feature type="compositionally biased region" description="Low complexity" evidence="6">
    <location>
        <begin position="178"/>
        <end position="197"/>
    </location>
</feature>
<sequence length="2772" mass="300705">MVAGAAKGKTSLLRLFLDTADIPPIHPPHSTPPHPSSPSHDTLVTTTSSNTFSTDLNNASNSTTTTKAWTGAMRAALLRARDAAKFVKSANANYRRRTSSISSCSLEVYSPFPTTTPPPPVSQPTLSEQQSASSPRSQTPIQIDQPTATSSSISASTPKPPLLTTTRHSSGSDLSIQLNPTENDNNNINNNSTSLEDLSNQDHVIVKDAEEVARVPDATQTSISVGDGDKTTKEVEERSVSEARSTHVERERVLLNLVDTPTLDLSSGRAFEESISPLLGFVEEKFVESLKDEEKAQSGDHHVHLCLYLLDPDTIVPPTSPLSPTLSPQYSHLGPGPSYSALEEGFNLSVPGSPTLSLRSEDLYGEGEGVDEDVNMGPNTRLDTEVDTSTGTGGKGKGKERWCDAAMTTATNAKRRTSSEEEEGRREWARTHGEGQEGLPDEEGYWTNELDHRVRDDRDGQGRRDQDGQKDRDWDRDRVKDRDDGDRTSGLSTGSGVEGPVLDSMPTSTSGRMSITEVASDATGPGETAGNTAAADTPRSGSGLVQEASGREEGEDHGDESCPCSVNVNDIVSAKESTQDLDTGAETELNSGSDHTSQLRSQSQTRSRETSRTPKGEEEKNLGQSSQVVDSLNSNINIDSESTPPTVKPQPKSQPRNQRRPRPRAHLPALEIAAIQALSARTNVLPVIARADILGVKRLKEVKDVIRRDLASAGIGFGIFDGFDGGESGDEIIEGADMVAEEKTQHGKKSEELMEEVKMEVIEDVSSVAAPGGSDVIRDVEMEDNGNTTQVNTPLPPQPVENLDNTKVVRLKVPCLPHAVMSPDAYSYDDEEDELERKEESVLGEWLRVLDDALVLAASAGESKQESKKELGEVRKGLKGWMRRIDEDGEKLVERYLPRLTTDRSTLVSTNGEKEATEAKFVKKFRWGVVDISNPDHCDFNPLKRAVFYHMETLRTYTRDYLLEKYRVDVAHHQAQAQVQARMLADAEENQLHDIHHQHHQHVPTLYEEYAPHVQRGSEMGLGLEIAEPSELSGVGNRPLTMGGGMEVDNDSMEHVYVREGSRHRLGGSSRREDSVVDGAVIEAGVRTGVERPGSSTSVGDEYPHYHLNQPRHGSQLLESEQDHGGEREIGRDGSGSIGGRPILADPEARTRGGRNAREGSVHHNHTHTVLVPGSPSSRSYLAPPITTAAESPASGTSTLSIQKAGSSGMTGLSPLLNDTPARPPSLGIRARPSSSQIGEMTSGLGHRVGPDSLLRPMDGDTMERGISSTTASTPATISPINSNRGHGHGSHHHPERERNLDMEVDAARRSSSMSGSRPVSAGISASPHNARGYAHAGLYPHSSAPITAEVVHPYPHNSVTSPAAASTSSLPHSYSHSLNESLHAPVHSRPRSAEHGHPGRAPVVGDLVEENEYAHRHRLEQQQQRLQYREEYDRQRHAQSHLAPPLPPTSRRTVREDVYEYRDGELPITNGPEGDVRKSRMGSRSGGGYENGYDNVRVVPGAPSLIAQDEREWRVRSRARVDVEEEEEEEEDIERRGRRGFERYDRAGVVRGERMDISMERRQFDRERMESVQGSRTLDALSASAVQISEREREWERERERERERQREQRIWEREREREYVNGRPANHGHGHSPSQPHQQQQPLPPSFSKRPRSPVSPYADASGSYNPNVPHPHQQQGLHRSDSNSSPGRRRRRNSKTDEEVSNLVLQRLRPYMDHESTSEYAFPNTTLPILPLPPLGSSYPASGAAASSSGGADAPVSARPGTGERERIYESYRQAVERERRGEAYPLDARKRDYEKGKEREEYYNERGYEYRDPIQEREREREGERERERGAALMMMMREGGNVERGKREFNGVGGGEYDRERERTRDGYDERIRERERYAFEHGDGVRERGRDMDVDMRRPGAGHTLNGGREDGRGERNVYGGLSIPGREYDDRERQRPSGPPPGSSMGVTAPPSSASVSSSSAMLSSSTGNPAIAQGNMVIPISPRRSGGVNYSNQSSLQPSPYSGVGAGYASSSSNSSAPPPISVTHLPSHGHPSGLGIRPPMQQHQQGIPMTPASANGMGRMLTSPTPVTASSSTSGNALPISAGSGMQIPTPGSILPSSSTGLDGKAGGRGRAPTRSGMHHMQHRHHGSGFGLIPEAEIGSEDIDFERERVAGGTRGARGEGYDTRSRERERWEAERRGDVGRGGGERYADGVMFGGRLPLPPSANAAQSMINLGTPPEEEHADVLRPKNKKINVACCFCRSRKLKCDGGKPSCSQCLKRAHTCDYKAPRRRGGPARGSANIESQNSAIAPNIPGGTVSTSNASPVESSGPIKAGVKRAEPDPDEDADVDAGVDYEDSGEEPIRASQQQQQQQQHANHPPLPTQRHLPIRQHQTSEEGMNGFGPGRYVQPLPTAIPPPPSAKTRSSGMKIEGPGGTLDSKAGAVPMSRRNSHIDSLIEETLQSPRPVPRERDREREQEQRIYVNENDMNGGGSQPVAVYPGRSQQQPQQQLRTSSFSGVAGSPPNSAGPDTPGASATVPQAGPSNGDVSASAPATESVSAGGRRRPPAARGPRMSSNYGPKVVACNFCRARKTKCDGAKPSCQSCVRRTLPCSYAPDGPPGTGRGRRSNAAATTTNAANNRTTANGNGVANRANNNNTPPAGVSPPNGSQHQPQVQPQLTVEPPTQQQQFVGSDPNAAAPGPVDQSQGMYGSDGTNKSGSGSPPGSGSRGTRGAKRSLPPTASGNVNDTARGRNGKRVRVDKDERDREEEEQTPARLVDVRAGA</sequence>
<evidence type="ECO:0000256" key="2">
    <source>
        <dbReference type="ARBA" id="ARBA00023125"/>
    </source>
</evidence>
<feature type="compositionally biased region" description="Polar residues" evidence="6">
    <location>
        <begin position="2530"/>
        <end position="2546"/>
    </location>
</feature>
<evidence type="ECO:0000256" key="5">
    <source>
        <dbReference type="RuleBase" id="RU004560"/>
    </source>
</evidence>
<dbReference type="GO" id="GO:0000978">
    <property type="term" value="F:RNA polymerase II cis-regulatory region sequence-specific DNA binding"/>
    <property type="evidence" value="ECO:0007669"/>
    <property type="project" value="TreeGrafter"/>
</dbReference>
<feature type="compositionally biased region" description="Basic and acidic residues" evidence="6">
    <location>
        <begin position="1147"/>
        <end position="1162"/>
    </location>
</feature>
<dbReference type="Gene3D" id="3.40.50.300">
    <property type="entry name" value="P-loop containing nucleotide triphosphate hydrolases"/>
    <property type="match status" value="2"/>
</dbReference>
<feature type="region of interest" description="Disordered" evidence="6">
    <location>
        <begin position="1849"/>
        <end position="1873"/>
    </location>
</feature>
<feature type="compositionally biased region" description="Basic and acidic residues" evidence="6">
    <location>
        <begin position="1888"/>
        <end position="1904"/>
    </location>
</feature>
<evidence type="ECO:0000259" key="7">
    <source>
        <dbReference type="PROSITE" id="PS50048"/>
    </source>
</evidence>
<dbReference type="InterPro" id="IPR051127">
    <property type="entry name" value="Fungal_SecMet_Regulators"/>
</dbReference>
<feature type="compositionally biased region" description="Low complexity" evidence="6">
    <location>
        <begin position="1267"/>
        <end position="1281"/>
    </location>
</feature>
<feature type="compositionally biased region" description="Low complexity" evidence="6">
    <location>
        <begin position="1633"/>
        <end position="1643"/>
    </location>
</feature>
<dbReference type="SMART" id="SM00066">
    <property type="entry name" value="GAL4"/>
    <property type="match status" value="2"/>
</dbReference>
<feature type="compositionally biased region" description="Basic and acidic residues" evidence="6">
    <location>
        <begin position="1590"/>
        <end position="1601"/>
    </location>
</feature>
<dbReference type="EMBL" id="NBII01000007">
    <property type="protein sequence ID" value="PAV16974.1"/>
    <property type="molecule type" value="Genomic_DNA"/>
</dbReference>
<feature type="region of interest" description="Disordered" evidence="6">
    <location>
        <begin position="2597"/>
        <end position="2772"/>
    </location>
</feature>
<dbReference type="CDD" id="cd00067">
    <property type="entry name" value="GAL4"/>
    <property type="match status" value="2"/>
</dbReference>
<feature type="compositionally biased region" description="Basic and acidic residues" evidence="6">
    <location>
        <begin position="2166"/>
        <end position="2193"/>
    </location>
</feature>
<dbReference type="InterPro" id="IPR036864">
    <property type="entry name" value="Zn2-C6_fun-type_DNA-bd_sf"/>
</dbReference>
<feature type="compositionally biased region" description="Polar residues" evidence="6">
    <location>
        <begin position="1665"/>
        <end position="1680"/>
    </location>
</feature>
<dbReference type="Proteomes" id="UP000217199">
    <property type="component" value="Unassembled WGS sequence"/>
</dbReference>
<comment type="caution">
    <text evidence="8">The sequence shown here is derived from an EMBL/GenBank/DDBJ whole genome shotgun (WGS) entry which is preliminary data.</text>
</comment>
<dbReference type="PROSITE" id="PS00463">
    <property type="entry name" value="ZN2_CY6_FUNGAL_1"/>
    <property type="match status" value="2"/>
</dbReference>